<keyword evidence="4" id="KW-1003">Cell membrane</keyword>
<dbReference type="PANTHER" id="PTHR30472">
    <property type="entry name" value="FERRIC ENTEROBACTIN TRANSPORT SYSTEM PERMEASE PROTEIN"/>
    <property type="match status" value="1"/>
</dbReference>
<dbReference type="EMBL" id="UOGF01000056">
    <property type="protein sequence ID" value="VAX29835.1"/>
    <property type="molecule type" value="Genomic_DNA"/>
</dbReference>
<evidence type="ECO:0000256" key="7">
    <source>
        <dbReference type="ARBA" id="ARBA00023136"/>
    </source>
</evidence>
<organism evidence="9">
    <name type="scientific">hydrothermal vent metagenome</name>
    <dbReference type="NCBI Taxonomy" id="652676"/>
    <lineage>
        <taxon>unclassified sequences</taxon>
        <taxon>metagenomes</taxon>
        <taxon>ecological metagenomes</taxon>
    </lineage>
</organism>
<evidence type="ECO:0000256" key="4">
    <source>
        <dbReference type="ARBA" id="ARBA00022475"/>
    </source>
</evidence>
<dbReference type="CDD" id="cd06550">
    <property type="entry name" value="TM_ABC_iron-siderophores_like"/>
    <property type="match status" value="1"/>
</dbReference>
<keyword evidence="3" id="KW-0813">Transport</keyword>
<name>A0A3B1DDP9_9ZZZZ</name>
<feature type="transmembrane region" description="Helical" evidence="8">
    <location>
        <begin position="105"/>
        <end position="128"/>
    </location>
</feature>
<feature type="transmembrane region" description="Helical" evidence="8">
    <location>
        <begin position="301"/>
        <end position="323"/>
    </location>
</feature>
<reference evidence="9" key="1">
    <citation type="submission" date="2018-06" db="EMBL/GenBank/DDBJ databases">
        <authorList>
            <person name="Zhirakovskaya E."/>
        </authorList>
    </citation>
    <scope>NUCLEOTIDE SEQUENCE</scope>
</reference>
<evidence type="ECO:0000256" key="3">
    <source>
        <dbReference type="ARBA" id="ARBA00022448"/>
    </source>
</evidence>
<sequence length="357" mass="37930">MEKPFNLVQCFISCRKRSSRTMLWGMLCLLLVFLFLLALSVGSVSIPLETTLSILMHKGDDLVLHRIIWDLRFPKIFTALLAGAALSVSGLQMQTLFRNALAGPFVLGINAGASLGVALVVLGTGAGITLMGNAGLIADLSLFLAAIIGAGSVLIVVIALSQRVQNNVTLLIVGLIFGMMVNSLVSVLIYFSEPEEIQSYLIWTFGSFRGVTWDKLGILAPAILSGLVIALTTIKPLNALLLGETYARSMGLSLTKARRLIIMSTAILAGSVTAFCGPIGFLGIAVPHLCRGLFDTSDHRILFPAVVLMGAALALLSEIVAQLPGTQQTLPLNAITALLGGPVILWIILKRRVSVNA</sequence>
<keyword evidence="7 8" id="KW-0472">Membrane</keyword>
<dbReference type="GO" id="GO:0005886">
    <property type="term" value="C:plasma membrane"/>
    <property type="evidence" value="ECO:0007669"/>
    <property type="project" value="UniProtKB-SubCell"/>
</dbReference>
<feature type="transmembrane region" description="Helical" evidence="8">
    <location>
        <begin position="168"/>
        <end position="191"/>
    </location>
</feature>
<dbReference type="SUPFAM" id="SSF81345">
    <property type="entry name" value="ABC transporter involved in vitamin B12 uptake, BtuC"/>
    <property type="match status" value="1"/>
</dbReference>
<dbReference type="Pfam" id="PF01032">
    <property type="entry name" value="FecCD"/>
    <property type="match status" value="1"/>
</dbReference>
<protein>
    <submittedName>
        <fullName evidence="9">Vitamin B12 ABC transporter, permease protein BtuC</fullName>
    </submittedName>
</protein>
<dbReference type="PANTHER" id="PTHR30472:SF41">
    <property type="entry name" value="TRANSPORT SYSTEM PERMEASE PROTEIN"/>
    <property type="match status" value="1"/>
</dbReference>
<evidence type="ECO:0000256" key="2">
    <source>
        <dbReference type="ARBA" id="ARBA00007935"/>
    </source>
</evidence>
<feature type="transmembrane region" description="Helical" evidence="8">
    <location>
        <begin position="260"/>
        <end position="281"/>
    </location>
</feature>
<evidence type="ECO:0000256" key="8">
    <source>
        <dbReference type="SAM" id="Phobius"/>
    </source>
</evidence>
<keyword evidence="6 8" id="KW-1133">Transmembrane helix</keyword>
<comment type="subcellular location">
    <subcellularLocation>
        <location evidence="1">Cell membrane</location>
        <topology evidence="1">Multi-pass membrane protein</topology>
    </subcellularLocation>
</comment>
<feature type="transmembrane region" description="Helical" evidence="8">
    <location>
        <begin position="71"/>
        <end position="93"/>
    </location>
</feature>
<dbReference type="AlphaFoldDB" id="A0A3B1DDP9"/>
<dbReference type="InterPro" id="IPR000522">
    <property type="entry name" value="ABC_transptr_permease_BtuC"/>
</dbReference>
<keyword evidence="5 8" id="KW-0812">Transmembrane</keyword>
<dbReference type="GO" id="GO:0022857">
    <property type="term" value="F:transmembrane transporter activity"/>
    <property type="evidence" value="ECO:0007669"/>
    <property type="project" value="InterPro"/>
</dbReference>
<accession>A0A3B1DDP9</accession>
<gene>
    <name evidence="9" type="ORF">MNBD_NITROSPIRAE01-57</name>
</gene>
<evidence type="ECO:0000256" key="6">
    <source>
        <dbReference type="ARBA" id="ARBA00022989"/>
    </source>
</evidence>
<feature type="transmembrane region" description="Helical" evidence="8">
    <location>
        <begin position="140"/>
        <end position="161"/>
    </location>
</feature>
<dbReference type="GO" id="GO:0033214">
    <property type="term" value="P:siderophore-iron import into cell"/>
    <property type="evidence" value="ECO:0007669"/>
    <property type="project" value="TreeGrafter"/>
</dbReference>
<feature type="transmembrane region" description="Helical" evidence="8">
    <location>
        <begin position="330"/>
        <end position="349"/>
    </location>
</feature>
<evidence type="ECO:0000256" key="1">
    <source>
        <dbReference type="ARBA" id="ARBA00004651"/>
    </source>
</evidence>
<comment type="similarity">
    <text evidence="2">Belongs to the binding-protein-dependent transport system permease family. FecCD subfamily.</text>
</comment>
<feature type="transmembrane region" description="Helical" evidence="8">
    <location>
        <begin position="218"/>
        <end position="240"/>
    </location>
</feature>
<proteinExistence type="inferred from homology"/>
<evidence type="ECO:0000256" key="5">
    <source>
        <dbReference type="ARBA" id="ARBA00022692"/>
    </source>
</evidence>
<dbReference type="InterPro" id="IPR037294">
    <property type="entry name" value="ABC_BtuC-like"/>
</dbReference>
<dbReference type="Gene3D" id="1.10.3470.10">
    <property type="entry name" value="ABC transporter involved in vitamin B12 uptake, BtuC"/>
    <property type="match status" value="1"/>
</dbReference>
<evidence type="ECO:0000313" key="9">
    <source>
        <dbReference type="EMBL" id="VAX29835.1"/>
    </source>
</evidence>